<organism evidence="1 2">
    <name type="scientific">Populus trichocarpa</name>
    <name type="common">Western balsam poplar</name>
    <name type="synonym">Populus balsamifera subsp. trichocarpa</name>
    <dbReference type="NCBI Taxonomy" id="3694"/>
    <lineage>
        <taxon>Eukaryota</taxon>
        <taxon>Viridiplantae</taxon>
        <taxon>Streptophyta</taxon>
        <taxon>Embryophyta</taxon>
        <taxon>Tracheophyta</taxon>
        <taxon>Spermatophyta</taxon>
        <taxon>Magnoliopsida</taxon>
        <taxon>eudicotyledons</taxon>
        <taxon>Gunneridae</taxon>
        <taxon>Pentapetalae</taxon>
        <taxon>rosids</taxon>
        <taxon>fabids</taxon>
        <taxon>Malpighiales</taxon>
        <taxon>Salicaceae</taxon>
        <taxon>Saliceae</taxon>
        <taxon>Populus</taxon>
    </lineage>
</organism>
<evidence type="ECO:0000313" key="1">
    <source>
        <dbReference type="EMBL" id="KAI9395552.1"/>
    </source>
</evidence>
<dbReference type="EMBL" id="CM009294">
    <property type="protein sequence ID" value="KAI9395552.1"/>
    <property type="molecule type" value="Genomic_DNA"/>
</dbReference>
<evidence type="ECO:0000313" key="2">
    <source>
        <dbReference type="Proteomes" id="UP000006729"/>
    </source>
</evidence>
<name>A0ACC0T239_POPTR</name>
<dbReference type="Proteomes" id="UP000006729">
    <property type="component" value="Chromosome 5"/>
</dbReference>
<sequence>MKTYFPYEDIIAATEDLDLKYCIGSTGYGSVYKAQLPSAQVVALKKLHHREAEEHGFNKSFKNEVKLLTSFMDFVYTNEACFLFTSPWKGEEQDQRQCSPVIFFAS</sequence>
<gene>
    <name evidence="1" type="ORF">POPTR_005G253301v4</name>
</gene>
<accession>A0ACC0T239</accession>
<protein>
    <submittedName>
        <fullName evidence="1">Uncharacterized protein</fullName>
    </submittedName>
</protein>
<keyword evidence="2" id="KW-1185">Reference proteome</keyword>
<proteinExistence type="predicted"/>
<comment type="caution">
    <text evidence="1">The sequence shown here is derived from an EMBL/GenBank/DDBJ whole genome shotgun (WGS) entry which is preliminary data.</text>
</comment>
<reference evidence="1 2" key="1">
    <citation type="journal article" date="2006" name="Science">
        <title>The genome of black cottonwood, Populus trichocarpa (Torr. &amp; Gray).</title>
        <authorList>
            <person name="Tuskan G.A."/>
            <person name="Difazio S."/>
            <person name="Jansson S."/>
            <person name="Bohlmann J."/>
            <person name="Grigoriev I."/>
            <person name="Hellsten U."/>
            <person name="Putnam N."/>
            <person name="Ralph S."/>
            <person name="Rombauts S."/>
            <person name="Salamov A."/>
            <person name="Schein J."/>
            <person name="Sterck L."/>
            <person name="Aerts A."/>
            <person name="Bhalerao R.R."/>
            <person name="Bhalerao R.P."/>
            <person name="Blaudez D."/>
            <person name="Boerjan W."/>
            <person name="Brun A."/>
            <person name="Brunner A."/>
            <person name="Busov V."/>
            <person name="Campbell M."/>
            <person name="Carlson J."/>
            <person name="Chalot M."/>
            <person name="Chapman J."/>
            <person name="Chen G.L."/>
            <person name="Cooper D."/>
            <person name="Coutinho P.M."/>
            <person name="Couturier J."/>
            <person name="Covert S."/>
            <person name="Cronk Q."/>
            <person name="Cunningham R."/>
            <person name="Davis J."/>
            <person name="Degroeve S."/>
            <person name="Dejardin A."/>
            <person name="Depamphilis C."/>
            <person name="Detter J."/>
            <person name="Dirks B."/>
            <person name="Dubchak I."/>
            <person name="Duplessis S."/>
            <person name="Ehlting J."/>
            <person name="Ellis B."/>
            <person name="Gendler K."/>
            <person name="Goodstein D."/>
            <person name="Gribskov M."/>
            <person name="Grimwood J."/>
            <person name="Groover A."/>
            <person name="Gunter L."/>
            <person name="Hamberger B."/>
            <person name="Heinze B."/>
            <person name="Helariutta Y."/>
            <person name="Henrissat B."/>
            <person name="Holligan D."/>
            <person name="Holt R."/>
            <person name="Huang W."/>
            <person name="Islam-Faridi N."/>
            <person name="Jones S."/>
            <person name="Jones-Rhoades M."/>
            <person name="Jorgensen R."/>
            <person name="Joshi C."/>
            <person name="Kangasjarvi J."/>
            <person name="Karlsson J."/>
            <person name="Kelleher C."/>
            <person name="Kirkpatrick R."/>
            <person name="Kirst M."/>
            <person name="Kohler A."/>
            <person name="Kalluri U."/>
            <person name="Larimer F."/>
            <person name="Leebens-Mack J."/>
            <person name="Leple J.C."/>
            <person name="Locascio P."/>
            <person name="Lou Y."/>
            <person name="Lucas S."/>
            <person name="Martin F."/>
            <person name="Montanini B."/>
            <person name="Napoli C."/>
            <person name="Nelson D.R."/>
            <person name="Nelson C."/>
            <person name="Nieminen K."/>
            <person name="Nilsson O."/>
            <person name="Pereda V."/>
            <person name="Peter G."/>
            <person name="Philippe R."/>
            <person name="Pilate G."/>
            <person name="Poliakov A."/>
            <person name="Razumovskaya J."/>
            <person name="Richardson P."/>
            <person name="Rinaldi C."/>
            <person name="Ritland K."/>
            <person name="Rouze P."/>
            <person name="Ryaboy D."/>
            <person name="Schmutz J."/>
            <person name="Schrader J."/>
            <person name="Segerman B."/>
            <person name="Shin H."/>
            <person name="Siddiqui A."/>
            <person name="Sterky F."/>
            <person name="Terry A."/>
            <person name="Tsai C.J."/>
            <person name="Uberbacher E."/>
            <person name="Unneberg P."/>
            <person name="Vahala J."/>
            <person name="Wall K."/>
            <person name="Wessler S."/>
            <person name="Yang G."/>
            <person name="Yin T."/>
            <person name="Douglas C."/>
            <person name="Marra M."/>
            <person name="Sandberg G."/>
            <person name="Van de Peer Y."/>
            <person name="Rokhsar D."/>
        </authorList>
    </citation>
    <scope>NUCLEOTIDE SEQUENCE [LARGE SCALE GENOMIC DNA]</scope>
    <source>
        <strain evidence="2">cv. Nisqually</strain>
    </source>
</reference>